<evidence type="ECO:0000313" key="2">
    <source>
        <dbReference type="EMBL" id="MFC7142529.1"/>
    </source>
</evidence>
<keyword evidence="1" id="KW-0472">Membrane</keyword>
<dbReference type="EMBL" id="JBHTAS010000001">
    <property type="protein sequence ID" value="MFC7142529.1"/>
    <property type="molecule type" value="Genomic_DNA"/>
</dbReference>
<evidence type="ECO:0000256" key="1">
    <source>
        <dbReference type="SAM" id="Phobius"/>
    </source>
</evidence>
<dbReference type="GeneID" id="78822874"/>
<dbReference type="RefSeq" id="WP_274323594.1">
    <property type="nucleotide sequence ID" value="NZ_CP118158.1"/>
</dbReference>
<accession>A0ABD5Y5B2</accession>
<evidence type="ECO:0000313" key="3">
    <source>
        <dbReference type="Proteomes" id="UP001596432"/>
    </source>
</evidence>
<keyword evidence="1" id="KW-0812">Transmembrane</keyword>
<feature type="transmembrane region" description="Helical" evidence="1">
    <location>
        <begin position="12"/>
        <end position="32"/>
    </location>
</feature>
<keyword evidence="1" id="KW-1133">Transmembrane helix</keyword>
<keyword evidence="3" id="KW-1185">Reference proteome</keyword>
<dbReference type="AlphaFoldDB" id="A0ABD5Y5B2"/>
<name>A0ABD5Y5B2_9EURY</name>
<comment type="caution">
    <text evidence="2">The sequence shown here is derived from an EMBL/GenBank/DDBJ whole genome shotgun (WGS) entry which is preliminary data.</text>
</comment>
<sequence>MIRYLLAWVHRTDWLWLIIGGFYLLAYLFWYQEALAELPGSLRNPPGDYPPHWPLDFAVTGLVGAVLTYLGFRRAADLATGRRERRTRWTYRSTEESMR</sequence>
<gene>
    <name evidence="2" type="ORF">ACFQMA_22170</name>
</gene>
<organism evidence="2 3">
    <name type="scientific">Halosimplex aquaticum</name>
    <dbReference type="NCBI Taxonomy" id="3026162"/>
    <lineage>
        <taxon>Archaea</taxon>
        <taxon>Methanobacteriati</taxon>
        <taxon>Methanobacteriota</taxon>
        <taxon>Stenosarchaea group</taxon>
        <taxon>Halobacteria</taxon>
        <taxon>Halobacteriales</taxon>
        <taxon>Haloarculaceae</taxon>
        <taxon>Halosimplex</taxon>
    </lineage>
</organism>
<protein>
    <submittedName>
        <fullName evidence="2">Uncharacterized protein</fullName>
    </submittedName>
</protein>
<feature type="transmembrane region" description="Helical" evidence="1">
    <location>
        <begin position="52"/>
        <end position="72"/>
    </location>
</feature>
<reference evidence="2 3" key="1">
    <citation type="journal article" date="2019" name="Int. J. Syst. Evol. Microbiol.">
        <title>The Global Catalogue of Microorganisms (GCM) 10K type strain sequencing project: providing services to taxonomists for standard genome sequencing and annotation.</title>
        <authorList>
            <consortium name="The Broad Institute Genomics Platform"/>
            <consortium name="The Broad Institute Genome Sequencing Center for Infectious Disease"/>
            <person name="Wu L."/>
            <person name="Ma J."/>
        </authorList>
    </citation>
    <scope>NUCLEOTIDE SEQUENCE [LARGE SCALE GENOMIC DNA]</scope>
    <source>
        <strain evidence="2 3">XZYJT29</strain>
    </source>
</reference>
<proteinExistence type="predicted"/>
<dbReference type="Proteomes" id="UP001596432">
    <property type="component" value="Unassembled WGS sequence"/>
</dbReference>